<keyword evidence="2" id="KW-1185">Reference proteome</keyword>
<evidence type="ECO:0000313" key="2">
    <source>
        <dbReference type="Proteomes" id="UP000249390"/>
    </source>
</evidence>
<proteinExistence type="predicted"/>
<dbReference type="Proteomes" id="UP000249390">
    <property type="component" value="Unassembled WGS sequence"/>
</dbReference>
<name>A0A328D5S9_9ASTE</name>
<protein>
    <submittedName>
        <fullName evidence="1">Uncharacterized protein</fullName>
    </submittedName>
</protein>
<sequence>MEGSFCQWEVEGPNKESRNASLDELRHLTNLYDLNIEIPQNIAVPEDLFIEMPLERFKIFYGHARRGGGGGEEEEEEEEINAKSKSLFNSKVVQNMKSLTCQGKFAKMKSSKFLWKNDEFADVINIQSLGAAHKVDNKFLQQMKEVVAEQQLLEKDDDNLSGKEIIVFQKLEYLELVICQVCGASATLTIASSFHH</sequence>
<evidence type="ECO:0000313" key="1">
    <source>
        <dbReference type="EMBL" id="RAL39788.1"/>
    </source>
</evidence>
<comment type="caution">
    <text evidence="1">The sequence shown here is derived from an EMBL/GenBank/DDBJ whole genome shotgun (WGS) entry which is preliminary data.</text>
</comment>
<gene>
    <name evidence="1" type="ORF">DM860_018252</name>
</gene>
<reference evidence="1 2" key="1">
    <citation type="submission" date="2018-06" db="EMBL/GenBank/DDBJ databases">
        <title>The Genome of Cuscuta australis (Dodder) Provides Insight into the Evolution of Plant Parasitism.</title>
        <authorList>
            <person name="Liu H."/>
        </authorList>
    </citation>
    <scope>NUCLEOTIDE SEQUENCE [LARGE SCALE GENOMIC DNA]</scope>
    <source>
        <strain evidence="2">cv. Yunnan</strain>
        <tissue evidence="1">Vines</tissue>
    </source>
</reference>
<dbReference type="EMBL" id="NQVE01000198">
    <property type="protein sequence ID" value="RAL39788.1"/>
    <property type="molecule type" value="Genomic_DNA"/>
</dbReference>
<dbReference type="AlphaFoldDB" id="A0A328D5S9"/>
<accession>A0A328D5S9</accession>
<organism evidence="1 2">
    <name type="scientific">Cuscuta australis</name>
    <dbReference type="NCBI Taxonomy" id="267555"/>
    <lineage>
        <taxon>Eukaryota</taxon>
        <taxon>Viridiplantae</taxon>
        <taxon>Streptophyta</taxon>
        <taxon>Embryophyta</taxon>
        <taxon>Tracheophyta</taxon>
        <taxon>Spermatophyta</taxon>
        <taxon>Magnoliopsida</taxon>
        <taxon>eudicotyledons</taxon>
        <taxon>Gunneridae</taxon>
        <taxon>Pentapetalae</taxon>
        <taxon>asterids</taxon>
        <taxon>lamiids</taxon>
        <taxon>Solanales</taxon>
        <taxon>Convolvulaceae</taxon>
        <taxon>Cuscuteae</taxon>
        <taxon>Cuscuta</taxon>
        <taxon>Cuscuta subgen. Grammica</taxon>
        <taxon>Cuscuta sect. Cleistogrammica</taxon>
    </lineage>
</organism>